<evidence type="ECO:0000313" key="3">
    <source>
        <dbReference type="EMBL" id="TXS24836.1"/>
    </source>
</evidence>
<reference evidence="3" key="1">
    <citation type="submission" date="2018-10" db="EMBL/GenBank/DDBJ databases">
        <authorList>
            <person name="Hariharan J."/>
            <person name="Choudoir M.J."/>
            <person name="Diebold P."/>
            <person name="Panke-Buisse K."/>
            <person name="Campbell A.N."/>
            <person name="Buckley D.H."/>
        </authorList>
    </citation>
    <scope>NUCLEOTIDE SEQUENCE</scope>
    <source>
        <strain evidence="3">Gb1</strain>
    </source>
</reference>
<dbReference type="PANTHER" id="PTHR38599:SF1">
    <property type="entry name" value="CUPIN DOMAIN PROTEIN (AFU_ORTHOLOGUE AFUA_3G13620)"/>
    <property type="match status" value="1"/>
</dbReference>
<keyword evidence="1" id="KW-0812">Transmembrane</keyword>
<dbReference type="Gene3D" id="2.60.120.10">
    <property type="entry name" value="Jelly Rolls"/>
    <property type="match status" value="1"/>
</dbReference>
<dbReference type="SUPFAM" id="SSF51182">
    <property type="entry name" value="RmlC-like cupins"/>
    <property type="match status" value="1"/>
</dbReference>
<feature type="domain" description="Cupin type-2" evidence="2">
    <location>
        <begin position="88"/>
        <end position="156"/>
    </location>
</feature>
<protein>
    <submittedName>
        <fullName evidence="3">Cupin domain-containing protein</fullName>
    </submittedName>
</protein>
<keyword evidence="1" id="KW-1133">Transmembrane helix</keyword>
<name>A0A652KMP0_9ACTN</name>
<evidence type="ECO:0000259" key="2">
    <source>
        <dbReference type="Pfam" id="PF07883"/>
    </source>
</evidence>
<comment type="caution">
    <text evidence="3">The sequence shown here is derived from an EMBL/GenBank/DDBJ whole genome shotgun (WGS) entry which is preliminary data.</text>
</comment>
<dbReference type="InterPro" id="IPR011051">
    <property type="entry name" value="RmlC_Cupin_sf"/>
</dbReference>
<keyword evidence="1" id="KW-0472">Membrane</keyword>
<dbReference type="AlphaFoldDB" id="A0A652KMP0"/>
<accession>A0A652KMP0</accession>
<sequence>MRFGGVVDASSANGGTDGAGATARTKRSVLRKFLLVGVCVAALGLVPAAAVATPGSGVSGTVVAKGTSQGKLKVKTPRGGTDVTFREITVEPGGSTGWHTHRGQLIAVVKSGTLTRTLDDCSVEVTPAGTSFIEPSGAGHRHIGRNLGTEPVVLWVTYLLPEGSELSDDADAAHCPGGR</sequence>
<organism evidence="3">
    <name type="scientific">Streptomyces sp. gb1(2016)</name>
    <dbReference type="NCBI Taxonomy" id="1828321"/>
    <lineage>
        <taxon>Bacteria</taxon>
        <taxon>Bacillati</taxon>
        <taxon>Actinomycetota</taxon>
        <taxon>Actinomycetes</taxon>
        <taxon>Kitasatosporales</taxon>
        <taxon>Streptomycetaceae</taxon>
        <taxon>Streptomyces</taxon>
    </lineage>
</organism>
<dbReference type="PANTHER" id="PTHR38599">
    <property type="entry name" value="CUPIN DOMAIN PROTEIN (AFU_ORTHOLOGUE AFUA_3G13620)"/>
    <property type="match status" value="1"/>
</dbReference>
<dbReference type="RefSeq" id="WP_147985386.1">
    <property type="nucleotide sequence ID" value="NZ_RDBM01000037.1"/>
</dbReference>
<dbReference type="EMBL" id="RDBM01000037">
    <property type="protein sequence ID" value="TXS24836.1"/>
    <property type="molecule type" value="Genomic_DNA"/>
</dbReference>
<evidence type="ECO:0000256" key="1">
    <source>
        <dbReference type="SAM" id="Phobius"/>
    </source>
</evidence>
<dbReference type="Pfam" id="PF07883">
    <property type="entry name" value="Cupin_2"/>
    <property type="match status" value="1"/>
</dbReference>
<feature type="transmembrane region" description="Helical" evidence="1">
    <location>
        <begin position="33"/>
        <end position="52"/>
    </location>
</feature>
<proteinExistence type="predicted"/>
<gene>
    <name evidence="3" type="ORF">EAO74_31220</name>
</gene>
<dbReference type="InterPro" id="IPR014710">
    <property type="entry name" value="RmlC-like_jellyroll"/>
</dbReference>
<dbReference type="InterPro" id="IPR013096">
    <property type="entry name" value="Cupin_2"/>
</dbReference>